<dbReference type="EMBL" id="MGDT01000007">
    <property type="protein sequence ID" value="OGL66474.1"/>
    <property type="molecule type" value="Genomic_DNA"/>
</dbReference>
<feature type="domain" description="ABC transporter" evidence="5">
    <location>
        <begin position="16"/>
        <end position="241"/>
    </location>
</feature>
<proteinExistence type="inferred from homology"/>
<dbReference type="STRING" id="1802385.A2856_02165"/>
<keyword evidence="4" id="KW-0067">ATP-binding</keyword>
<dbReference type="GO" id="GO:0005524">
    <property type="term" value="F:ATP binding"/>
    <property type="evidence" value="ECO:0007669"/>
    <property type="project" value="UniProtKB-KW"/>
</dbReference>
<protein>
    <recommendedName>
        <fullName evidence="5">ABC transporter domain-containing protein</fullName>
    </recommendedName>
</protein>
<gene>
    <name evidence="6" type="ORF">A2856_02165</name>
</gene>
<sequence>MSIHRHTHAKKQVPAVRAEHVTIAFGQNAAVDDVSFEVKEGSITALIGPNGSGKTTMLRAILGLQPTTKGSVTVFGRHPHDARGDIGYVPQRFGFDAEFPITVGEFMSLSRRKACDSCSPDQAISDVGLPVGILSERLGSLSGGQLQRVLIAQAILNNPPLLVLDEPSTGVDVAGEAAFYEVLEHLNHEHGTTVLIVSHDVSVIAKIVDEVLCLNRKLLCAGPPAKALSQKAVSDLYGQAVDVYEHSSHPFVHHSHRGS</sequence>
<name>A0A1F7TLP6_9BACT</name>
<dbReference type="InterPro" id="IPR003439">
    <property type="entry name" value="ABC_transporter-like_ATP-bd"/>
</dbReference>
<dbReference type="PANTHER" id="PTHR42734">
    <property type="entry name" value="METAL TRANSPORT SYSTEM ATP-BINDING PROTEIN TM_0124-RELATED"/>
    <property type="match status" value="1"/>
</dbReference>
<dbReference type="AlphaFoldDB" id="A0A1F7TLP6"/>
<dbReference type="SMART" id="SM00382">
    <property type="entry name" value="AAA"/>
    <property type="match status" value="1"/>
</dbReference>
<evidence type="ECO:0000256" key="1">
    <source>
        <dbReference type="ARBA" id="ARBA00005417"/>
    </source>
</evidence>
<dbReference type="Proteomes" id="UP000177885">
    <property type="component" value="Unassembled WGS sequence"/>
</dbReference>
<evidence type="ECO:0000256" key="3">
    <source>
        <dbReference type="ARBA" id="ARBA00022741"/>
    </source>
</evidence>
<accession>A0A1F7TLP6</accession>
<evidence type="ECO:0000256" key="2">
    <source>
        <dbReference type="ARBA" id="ARBA00022448"/>
    </source>
</evidence>
<dbReference type="PANTHER" id="PTHR42734:SF17">
    <property type="entry name" value="METAL TRANSPORT SYSTEM ATP-BINDING PROTEIN TM_0124-RELATED"/>
    <property type="match status" value="1"/>
</dbReference>
<evidence type="ECO:0000313" key="6">
    <source>
        <dbReference type="EMBL" id="OGL66474.1"/>
    </source>
</evidence>
<keyword evidence="3" id="KW-0547">Nucleotide-binding</keyword>
<dbReference type="PROSITE" id="PS00211">
    <property type="entry name" value="ABC_TRANSPORTER_1"/>
    <property type="match status" value="1"/>
</dbReference>
<dbReference type="CDD" id="cd03235">
    <property type="entry name" value="ABC_Metallic_Cations"/>
    <property type="match status" value="1"/>
</dbReference>
<organism evidence="6 7">
    <name type="scientific">Candidatus Uhrbacteria bacterium RIFCSPHIGHO2_01_FULL_63_20</name>
    <dbReference type="NCBI Taxonomy" id="1802385"/>
    <lineage>
        <taxon>Bacteria</taxon>
        <taxon>Candidatus Uhriibacteriota</taxon>
    </lineage>
</organism>
<evidence type="ECO:0000259" key="5">
    <source>
        <dbReference type="PROSITE" id="PS50893"/>
    </source>
</evidence>
<comment type="caution">
    <text evidence="6">The sequence shown here is derived from an EMBL/GenBank/DDBJ whole genome shotgun (WGS) entry which is preliminary data.</text>
</comment>
<reference evidence="6 7" key="1">
    <citation type="journal article" date="2016" name="Nat. Commun.">
        <title>Thousands of microbial genomes shed light on interconnected biogeochemical processes in an aquifer system.</title>
        <authorList>
            <person name="Anantharaman K."/>
            <person name="Brown C.T."/>
            <person name="Hug L.A."/>
            <person name="Sharon I."/>
            <person name="Castelle C.J."/>
            <person name="Probst A.J."/>
            <person name="Thomas B.C."/>
            <person name="Singh A."/>
            <person name="Wilkins M.J."/>
            <person name="Karaoz U."/>
            <person name="Brodie E.L."/>
            <person name="Williams K.H."/>
            <person name="Hubbard S.S."/>
            <person name="Banfield J.F."/>
        </authorList>
    </citation>
    <scope>NUCLEOTIDE SEQUENCE [LARGE SCALE GENOMIC DNA]</scope>
</reference>
<evidence type="ECO:0000313" key="7">
    <source>
        <dbReference type="Proteomes" id="UP000177885"/>
    </source>
</evidence>
<dbReference type="InterPro" id="IPR050153">
    <property type="entry name" value="Metal_Ion_Import_ABC"/>
</dbReference>
<dbReference type="InterPro" id="IPR017871">
    <property type="entry name" value="ABC_transporter-like_CS"/>
</dbReference>
<dbReference type="InterPro" id="IPR027417">
    <property type="entry name" value="P-loop_NTPase"/>
</dbReference>
<evidence type="ECO:0000256" key="4">
    <source>
        <dbReference type="ARBA" id="ARBA00022840"/>
    </source>
</evidence>
<comment type="similarity">
    <text evidence="1">Belongs to the ABC transporter superfamily.</text>
</comment>
<dbReference type="GO" id="GO:0016887">
    <property type="term" value="F:ATP hydrolysis activity"/>
    <property type="evidence" value="ECO:0007669"/>
    <property type="project" value="InterPro"/>
</dbReference>
<keyword evidence="2" id="KW-0813">Transport</keyword>
<dbReference type="SUPFAM" id="SSF52540">
    <property type="entry name" value="P-loop containing nucleoside triphosphate hydrolases"/>
    <property type="match status" value="1"/>
</dbReference>
<dbReference type="Gene3D" id="3.40.50.300">
    <property type="entry name" value="P-loop containing nucleotide triphosphate hydrolases"/>
    <property type="match status" value="1"/>
</dbReference>
<dbReference type="InterPro" id="IPR003593">
    <property type="entry name" value="AAA+_ATPase"/>
</dbReference>
<dbReference type="Pfam" id="PF00005">
    <property type="entry name" value="ABC_tran"/>
    <property type="match status" value="1"/>
</dbReference>
<dbReference type="PROSITE" id="PS50893">
    <property type="entry name" value="ABC_TRANSPORTER_2"/>
    <property type="match status" value="1"/>
</dbReference>